<gene>
    <name evidence="5" type="ORF">FB463_002498</name>
    <name evidence="4" type="ORF">FFA01_19830</name>
</gene>
<comment type="caution">
    <text evidence="5">The sequence shown here is derived from an EMBL/GenBank/DDBJ whole genome shotgun (WGS) entry which is preliminary data.</text>
</comment>
<feature type="transmembrane region" description="Helical" evidence="2">
    <location>
        <begin position="31"/>
        <end position="52"/>
    </location>
</feature>
<feature type="transmembrane region" description="Helical" evidence="2">
    <location>
        <begin position="7"/>
        <end position="25"/>
    </location>
</feature>
<dbReference type="AlphaFoldDB" id="A0A7W3JJV6"/>
<evidence type="ECO:0000313" key="4">
    <source>
        <dbReference type="EMBL" id="GEK83674.1"/>
    </source>
</evidence>
<evidence type="ECO:0000313" key="5">
    <source>
        <dbReference type="EMBL" id="MBA8814232.1"/>
    </source>
</evidence>
<name>A0A7W3JJV6_9MICO</name>
<evidence type="ECO:0000313" key="7">
    <source>
        <dbReference type="Proteomes" id="UP000522688"/>
    </source>
</evidence>
<evidence type="ECO:0000313" key="6">
    <source>
        <dbReference type="Proteomes" id="UP000321154"/>
    </source>
</evidence>
<keyword evidence="2" id="KW-1133">Transmembrane helix</keyword>
<keyword evidence="6" id="KW-1185">Reference proteome</keyword>
<reference evidence="4 6" key="1">
    <citation type="submission" date="2019-07" db="EMBL/GenBank/DDBJ databases">
        <title>Whole genome shotgun sequence of Frigoribacterium faeni NBRC 103066.</title>
        <authorList>
            <person name="Hosoyama A."/>
            <person name="Uohara A."/>
            <person name="Ohji S."/>
            <person name="Ichikawa N."/>
        </authorList>
    </citation>
    <scope>NUCLEOTIDE SEQUENCE [LARGE SCALE GENOMIC DNA]</scope>
    <source>
        <strain evidence="4 6">NBRC 103066</strain>
    </source>
</reference>
<dbReference type="GO" id="GO:0006508">
    <property type="term" value="P:proteolysis"/>
    <property type="evidence" value="ECO:0007669"/>
    <property type="project" value="UniProtKB-KW"/>
</dbReference>
<keyword evidence="2" id="KW-0472">Membrane</keyword>
<evidence type="ECO:0000256" key="1">
    <source>
        <dbReference type="SAM" id="MobiDB-lite"/>
    </source>
</evidence>
<sequence>MSIGGGIALIVIGAILAFALEFQVAGIDIRLIGYILIAAGVVVTLLGIVFLTRRRQVTSTSRTAVDPTSGEQVTRRSTQDGGGPIV</sequence>
<organism evidence="5 7">
    <name type="scientific">Frigoribacterium faeni</name>
    <dbReference type="NCBI Taxonomy" id="145483"/>
    <lineage>
        <taxon>Bacteria</taxon>
        <taxon>Bacillati</taxon>
        <taxon>Actinomycetota</taxon>
        <taxon>Actinomycetes</taxon>
        <taxon>Micrococcales</taxon>
        <taxon>Microbacteriaceae</taxon>
        <taxon>Frigoribacterium</taxon>
    </lineage>
</organism>
<protein>
    <submittedName>
        <fullName evidence="5">Membrane-bound ClpP family serine protease</fullName>
    </submittedName>
</protein>
<evidence type="ECO:0000256" key="2">
    <source>
        <dbReference type="SAM" id="Phobius"/>
    </source>
</evidence>
<dbReference type="EMBL" id="BJUV01000018">
    <property type="protein sequence ID" value="GEK83674.1"/>
    <property type="molecule type" value="Genomic_DNA"/>
</dbReference>
<keyword evidence="5" id="KW-0378">Hydrolase</keyword>
<feature type="domain" description="DUF6458" evidence="3">
    <location>
        <begin position="1"/>
        <end position="76"/>
    </location>
</feature>
<dbReference type="InterPro" id="IPR045597">
    <property type="entry name" value="DUF6458"/>
</dbReference>
<dbReference type="Pfam" id="PF20059">
    <property type="entry name" value="DUF6458"/>
    <property type="match status" value="1"/>
</dbReference>
<dbReference type="GO" id="GO:0008233">
    <property type="term" value="F:peptidase activity"/>
    <property type="evidence" value="ECO:0007669"/>
    <property type="project" value="UniProtKB-KW"/>
</dbReference>
<accession>A0A7W3JJV6</accession>
<dbReference type="OrthoDB" id="4775046at2"/>
<evidence type="ECO:0000259" key="3">
    <source>
        <dbReference type="Pfam" id="PF20059"/>
    </source>
</evidence>
<feature type="region of interest" description="Disordered" evidence="1">
    <location>
        <begin position="59"/>
        <end position="86"/>
    </location>
</feature>
<reference evidence="5 7" key="2">
    <citation type="submission" date="2020-07" db="EMBL/GenBank/DDBJ databases">
        <title>Sequencing the genomes of 1000 actinobacteria strains.</title>
        <authorList>
            <person name="Klenk H.-P."/>
        </authorList>
    </citation>
    <scope>NUCLEOTIDE SEQUENCE [LARGE SCALE GENOMIC DNA]</scope>
    <source>
        <strain evidence="5 7">DSM 10309</strain>
    </source>
</reference>
<dbReference type="Proteomes" id="UP000321154">
    <property type="component" value="Unassembled WGS sequence"/>
</dbReference>
<keyword evidence="5" id="KW-0645">Protease</keyword>
<dbReference type="Proteomes" id="UP000522688">
    <property type="component" value="Unassembled WGS sequence"/>
</dbReference>
<keyword evidence="2" id="KW-0812">Transmembrane</keyword>
<dbReference type="EMBL" id="JACGWW010000003">
    <property type="protein sequence ID" value="MBA8814232.1"/>
    <property type="molecule type" value="Genomic_DNA"/>
</dbReference>
<dbReference type="RefSeq" id="WP_146855635.1">
    <property type="nucleotide sequence ID" value="NZ_BAAAHR010000007.1"/>
</dbReference>
<proteinExistence type="predicted"/>